<dbReference type="HOGENOM" id="CLU_033675_1_0_1"/>
<dbReference type="GO" id="GO:0009705">
    <property type="term" value="C:plant-type vacuole membrane"/>
    <property type="evidence" value="ECO:0007669"/>
    <property type="project" value="TreeGrafter"/>
</dbReference>
<dbReference type="OrthoDB" id="415460at2759"/>
<reference evidence="13" key="1">
    <citation type="journal article" date="2011" name="Nat. Genet.">
        <title>The Arabidopsis lyrata genome sequence and the basis of rapid genome size change.</title>
        <authorList>
            <person name="Hu T.T."/>
            <person name="Pattyn P."/>
            <person name="Bakker E.G."/>
            <person name="Cao J."/>
            <person name="Cheng J.-F."/>
            <person name="Clark R.M."/>
            <person name="Fahlgren N."/>
            <person name="Fawcett J.A."/>
            <person name="Grimwood J."/>
            <person name="Gundlach H."/>
            <person name="Haberer G."/>
            <person name="Hollister J.D."/>
            <person name="Ossowski S."/>
            <person name="Ottilar R.P."/>
            <person name="Salamov A.A."/>
            <person name="Schneeberger K."/>
            <person name="Spannagl M."/>
            <person name="Wang X."/>
            <person name="Yang L."/>
            <person name="Nasrallah M.E."/>
            <person name="Bergelson J."/>
            <person name="Carrington J.C."/>
            <person name="Gaut B.S."/>
            <person name="Schmutz J."/>
            <person name="Mayer K.F.X."/>
            <person name="Van de Peer Y."/>
            <person name="Grigoriev I.V."/>
            <person name="Nordborg M."/>
            <person name="Weigel D."/>
            <person name="Guo Y.-L."/>
        </authorList>
    </citation>
    <scope>NUCLEOTIDE SEQUENCE [LARGE SCALE GENOMIC DNA]</scope>
    <source>
        <strain evidence="13">cv. MN47</strain>
    </source>
</reference>
<keyword evidence="8" id="KW-0407">Ion channel</keyword>
<dbReference type="InterPro" id="IPR013099">
    <property type="entry name" value="K_chnl_dom"/>
</dbReference>
<dbReference type="InterPro" id="IPR003280">
    <property type="entry name" value="2pore_dom_K_chnl"/>
</dbReference>
<feature type="domain" description="Potassium channel" evidence="11">
    <location>
        <begin position="43"/>
        <end position="121"/>
    </location>
</feature>
<gene>
    <name evidence="12" type="ORF">ARALYDRAFT_470212</name>
</gene>
<organism evidence="13">
    <name type="scientific">Arabidopsis lyrata subsp. lyrata</name>
    <name type="common">Lyre-leaved rock-cress</name>
    <dbReference type="NCBI Taxonomy" id="81972"/>
    <lineage>
        <taxon>Eukaryota</taxon>
        <taxon>Viridiplantae</taxon>
        <taxon>Streptophyta</taxon>
        <taxon>Embryophyta</taxon>
        <taxon>Tracheophyta</taxon>
        <taxon>Spermatophyta</taxon>
        <taxon>Magnoliopsida</taxon>
        <taxon>eudicotyledons</taxon>
        <taxon>Gunneridae</taxon>
        <taxon>Pentapetalae</taxon>
        <taxon>rosids</taxon>
        <taxon>malvids</taxon>
        <taxon>Brassicales</taxon>
        <taxon>Brassicaceae</taxon>
        <taxon>Camelineae</taxon>
        <taxon>Arabidopsis</taxon>
    </lineage>
</organism>
<feature type="region of interest" description="Disordered" evidence="9">
    <location>
        <begin position="1"/>
        <end position="20"/>
    </location>
</feature>
<dbReference type="Pfam" id="PF07885">
    <property type="entry name" value="Ion_trans_2"/>
    <property type="match status" value="2"/>
</dbReference>
<dbReference type="PANTHER" id="PTHR11003">
    <property type="entry name" value="POTASSIUM CHANNEL, SUBFAMILY K"/>
    <property type="match status" value="1"/>
</dbReference>
<dbReference type="STRING" id="81972.D7KB93"/>
<evidence type="ECO:0000256" key="2">
    <source>
        <dbReference type="ARBA" id="ARBA00010159"/>
    </source>
</evidence>
<dbReference type="GO" id="GO:0005886">
    <property type="term" value="C:plasma membrane"/>
    <property type="evidence" value="ECO:0007669"/>
    <property type="project" value="TreeGrafter"/>
</dbReference>
<dbReference type="AlphaFoldDB" id="D7KB93"/>
<evidence type="ECO:0000256" key="5">
    <source>
        <dbReference type="ARBA" id="ARBA00022989"/>
    </source>
</evidence>
<evidence type="ECO:0000256" key="4">
    <source>
        <dbReference type="ARBA" id="ARBA00022692"/>
    </source>
</evidence>
<keyword evidence="5 10" id="KW-1133">Transmembrane helix</keyword>
<evidence type="ECO:0000313" key="12">
    <source>
        <dbReference type="EMBL" id="EFH68371.1"/>
    </source>
</evidence>
<feature type="transmembrane region" description="Helical" evidence="10">
    <location>
        <begin position="99"/>
        <end position="116"/>
    </location>
</feature>
<feature type="transmembrane region" description="Helical" evidence="10">
    <location>
        <begin position="159"/>
        <end position="180"/>
    </location>
</feature>
<evidence type="ECO:0000313" key="13">
    <source>
        <dbReference type="Proteomes" id="UP000008694"/>
    </source>
</evidence>
<dbReference type="Gramene" id="fgenesh2_kg.1__166__AT1G02510.1">
    <property type="protein sequence ID" value="fgenesh2_kg.1__166__AT1G02510.1"/>
    <property type="gene ID" value="fgenesh2_kg.1__166__AT1G02510.1"/>
</dbReference>
<dbReference type="EMBL" id="GL348713">
    <property type="protein sequence ID" value="EFH68371.1"/>
    <property type="molecule type" value="Genomic_DNA"/>
</dbReference>
<evidence type="ECO:0000256" key="8">
    <source>
        <dbReference type="ARBA" id="ARBA00023303"/>
    </source>
</evidence>
<dbReference type="GO" id="GO:0030322">
    <property type="term" value="P:stabilization of membrane potential"/>
    <property type="evidence" value="ECO:0007669"/>
    <property type="project" value="TreeGrafter"/>
</dbReference>
<feature type="domain" description="Potassium channel" evidence="11">
    <location>
        <begin position="171"/>
        <end position="236"/>
    </location>
</feature>
<feature type="transmembrane region" description="Helical" evidence="10">
    <location>
        <begin position="70"/>
        <end position="87"/>
    </location>
</feature>
<evidence type="ECO:0000259" key="11">
    <source>
        <dbReference type="Pfam" id="PF07885"/>
    </source>
</evidence>
<dbReference type="KEGG" id="aly:9325468"/>
<dbReference type="SUPFAM" id="SSF81324">
    <property type="entry name" value="Voltage-gated potassium channels"/>
    <property type="match status" value="2"/>
</dbReference>
<name>D7KB93_ARALL</name>
<feature type="transmembrane region" description="Helical" evidence="10">
    <location>
        <begin position="215"/>
        <end position="234"/>
    </location>
</feature>
<dbReference type="GO" id="GO:0015271">
    <property type="term" value="F:outward rectifier potassium channel activity"/>
    <property type="evidence" value="ECO:0007669"/>
    <property type="project" value="TreeGrafter"/>
</dbReference>
<keyword evidence="7 10" id="KW-0472">Membrane</keyword>
<protein>
    <recommendedName>
        <fullName evidence="11">Potassium channel domain-containing protein</fullName>
    </recommendedName>
</protein>
<evidence type="ECO:0000256" key="1">
    <source>
        <dbReference type="ARBA" id="ARBA00004141"/>
    </source>
</evidence>
<comment type="similarity">
    <text evidence="2">Belongs to the two pore domain potassium channel (TC 1.A.1.7) family.</text>
</comment>
<dbReference type="PANTHER" id="PTHR11003:SF268">
    <property type="entry name" value="TWO-PORE POTASSIUM CHANNEL 4-RELATED"/>
    <property type="match status" value="1"/>
</dbReference>
<proteinExistence type="inferred from homology"/>
<dbReference type="GO" id="GO:0022841">
    <property type="term" value="F:potassium ion leak channel activity"/>
    <property type="evidence" value="ECO:0007669"/>
    <property type="project" value="TreeGrafter"/>
</dbReference>
<evidence type="ECO:0000256" key="6">
    <source>
        <dbReference type="ARBA" id="ARBA00023065"/>
    </source>
</evidence>
<dbReference type="eggNOG" id="KOG1418">
    <property type="taxonomic scope" value="Eukaryota"/>
</dbReference>
<evidence type="ECO:0000256" key="3">
    <source>
        <dbReference type="ARBA" id="ARBA00022448"/>
    </source>
</evidence>
<keyword evidence="4 10" id="KW-0812">Transmembrane</keyword>
<keyword evidence="13" id="KW-1185">Reference proteome</keyword>
<accession>D7KB93</accession>
<dbReference type="Gene3D" id="1.10.287.70">
    <property type="match status" value="2"/>
</dbReference>
<comment type="subcellular location">
    <subcellularLocation>
        <location evidence="1">Membrane</location>
        <topology evidence="1">Multi-pass membrane protein</topology>
    </subcellularLocation>
</comment>
<evidence type="ECO:0000256" key="10">
    <source>
        <dbReference type="SAM" id="Phobius"/>
    </source>
</evidence>
<dbReference type="PRINTS" id="PR01333">
    <property type="entry name" value="2POREKCHANEL"/>
</dbReference>
<sequence>MEEETLLNENLLPPQDSSPEETQVTAVTTVSKSKWTILVLAMILLLIYLTFGVFTYSFFRDQFSGTETNLFVDAFYFSIVTFCTVGYGDIVPSTSTTKILTIVLVSTGVVFLDYLLNSVVSHVLSLQENAILDRINKTRNRAIRDHIAEDGKIRLKWKLCLAFCAVGLCVGSGALFLHVFERLDWLDSVYLSIISVTTVGYGDKTFKTLEGRGFAVLWLLLSTIAMATLFLYLAEMRIDRTTVMKLPTSESEFIVFKLRESGKISEDDIKQIVREFENLEKVPSSGS</sequence>
<feature type="transmembrane region" description="Helical" evidence="10">
    <location>
        <begin position="35"/>
        <end position="58"/>
    </location>
</feature>
<keyword evidence="6" id="KW-0406">Ion transport</keyword>
<evidence type="ECO:0000256" key="9">
    <source>
        <dbReference type="SAM" id="MobiDB-lite"/>
    </source>
</evidence>
<keyword evidence="3" id="KW-0813">Transport</keyword>
<evidence type="ECO:0000256" key="7">
    <source>
        <dbReference type="ARBA" id="ARBA00023136"/>
    </source>
</evidence>
<dbReference type="Proteomes" id="UP000008694">
    <property type="component" value="Unassembled WGS sequence"/>
</dbReference>